<organism evidence="1 2">
    <name type="scientific">Tritonibacter mobilis F1926</name>
    <dbReference type="NCBI Taxonomy" id="1265309"/>
    <lineage>
        <taxon>Bacteria</taxon>
        <taxon>Pseudomonadati</taxon>
        <taxon>Pseudomonadota</taxon>
        <taxon>Alphaproteobacteria</taxon>
        <taxon>Rhodobacterales</taxon>
        <taxon>Paracoccaceae</taxon>
        <taxon>Tritonibacter</taxon>
    </lineage>
</organism>
<proteinExistence type="predicted"/>
<evidence type="ECO:0000313" key="2">
    <source>
        <dbReference type="Proteomes" id="UP000013243"/>
    </source>
</evidence>
<dbReference type="PANTHER" id="PTHR37816:SF3">
    <property type="entry name" value="MODULATES DNA TOPOLOGY"/>
    <property type="match status" value="1"/>
</dbReference>
<protein>
    <submittedName>
        <fullName evidence="1">AAA family ATPase</fullName>
    </submittedName>
</protein>
<sequence>MQRVMILGQPGSGKSTLAQKLGQRSGLPVFHIDKIHWSAGWVERPRDEKTRLCLEVHARPAWIFEGGHSATWPDRLSRADTIIWLDVPLALRLWRVVRRSLIYWGRSRPDMPDGCPEQFSLEFYRFIWRTRHSSRRAIQRLIDNAPPEKHIYILQNLREVEAFLNALPKRSAPTQPD</sequence>
<dbReference type="RefSeq" id="WP_046002522.1">
    <property type="nucleotide sequence ID" value="NZ_CP015230.1"/>
</dbReference>
<name>A0A1B0ZYP5_9RHOB</name>
<dbReference type="GeneID" id="28248493"/>
<dbReference type="STRING" id="1265309.K529_001635"/>
<dbReference type="InterPro" id="IPR052922">
    <property type="entry name" value="Cytidylate_Kinase-2"/>
</dbReference>
<dbReference type="OrthoDB" id="7210594at2"/>
<gene>
    <name evidence="1" type="ORF">K529_001635</name>
</gene>
<dbReference type="EMBL" id="CP015230">
    <property type="protein sequence ID" value="ANP39454.1"/>
    <property type="molecule type" value="Genomic_DNA"/>
</dbReference>
<dbReference type="PANTHER" id="PTHR37816">
    <property type="entry name" value="YALI0E33011P"/>
    <property type="match status" value="1"/>
</dbReference>
<dbReference type="Gene3D" id="3.40.50.300">
    <property type="entry name" value="P-loop containing nucleotide triphosphate hydrolases"/>
    <property type="match status" value="1"/>
</dbReference>
<evidence type="ECO:0000313" key="1">
    <source>
        <dbReference type="EMBL" id="ANP39454.1"/>
    </source>
</evidence>
<dbReference type="KEGG" id="rmb:K529_001635"/>
<reference evidence="1 2" key="1">
    <citation type="journal article" date="2016" name="ISME J.">
        <title>Global occurrence and heterogeneity of the Roseobacter-clade species Ruegeria mobilis.</title>
        <authorList>
            <person name="Sonnenschein E."/>
            <person name="Gram L."/>
        </authorList>
    </citation>
    <scope>NUCLEOTIDE SEQUENCE [LARGE SCALE GENOMIC DNA]</scope>
    <source>
        <strain evidence="1 2">F1926</strain>
    </source>
</reference>
<dbReference type="Proteomes" id="UP000013243">
    <property type="component" value="Chromosome"/>
</dbReference>
<dbReference type="SUPFAM" id="SSF52540">
    <property type="entry name" value="P-loop containing nucleoside triphosphate hydrolases"/>
    <property type="match status" value="1"/>
</dbReference>
<accession>A0A1B0ZYP5</accession>
<dbReference type="InterPro" id="IPR027417">
    <property type="entry name" value="P-loop_NTPase"/>
</dbReference>
<dbReference type="AlphaFoldDB" id="A0A1B0ZYP5"/>